<feature type="domain" description="N-acetyltransferase" evidence="6">
    <location>
        <begin position="1"/>
        <end position="139"/>
    </location>
</feature>
<organism evidence="7 8">
    <name type="scientific">Streptococcus didelphis</name>
    <dbReference type="NCBI Taxonomy" id="102886"/>
    <lineage>
        <taxon>Bacteria</taxon>
        <taxon>Bacillati</taxon>
        <taxon>Bacillota</taxon>
        <taxon>Bacilli</taxon>
        <taxon>Lactobacillales</taxon>
        <taxon>Streptococcaceae</taxon>
        <taxon>Streptococcus</taxon>
    </lineage>
</organism>
<proteinExistence type="inferred from homology"/>
<dbReference type="Gene3D" id="3.40.630.30">
    <property type="match status" value="1"/>
</dbReference>
<name>A0ABY9LG11_9STRE</name>
<dbReference type="PANTHER" id="PTHR43420">
    <property type="entry name" value="ACETYLTRANSFERASE"/>
    <property type="match status" value="1"/>
</dbReference>
<keyword evidence="7" id="KW-0689">Ribosomal protein</keyword>
<gene>
    <name evidence="7" type="primary">rimI</name>
    <name evidence="7" type="ORF">N1496_06845</name>
</gene>
<evidence type="ECO:0000256" key="5">
    <source>
        <dbReference type="RuleBase" id="RU363094"/>
    </source>
</evidence>
<dbReference type="Pfam" id="PF00583">
    <property type="entry name" value="Acetyltransf_1"/>
    <property type="match status" value="1"/>
</dbReference>
<dbReference type="EMBL" id="CP110509">
    <property type="protein sequence ID" value="WMB27784.1"/>
    <property type="molecule type" value="Genomic_DNA"/>
</dbReference>
<dbReference type="PANTHER" id="PTHR43420:SF44">
    <property type="entry name" value="ACETYLTRANSFERASE YPEA"/>
    <property type="match status" value="1"/>
</dbReference>
<dbReference type="PROSITE" id="PS51186">
    <property type="entry name" value="GNAT"/>
    <property type="match status" value="1"/>
</dbReference>
<evidence type="ECO:0000256" key="4">
    <source>
        <dbReference type="ARBA" id="ARBA00023315"/>
    </source>
</evidence>
<dbReference type="NCBIfam" id="TIGR01575">
    <property type="entry name" value="rimI"/>
    <property type="match status" value="1"/>
</dbReference>
<dbReference type="Proteomes" id="UP001238096">
    <property type="component" value="Chromosome"/>
</dbReference>
<sequence length="142" mass="16495">MDEVLRNKVTAIAAILQDVYGTSPWTKDQIQADLLSDQVDYFFVYREEKIVGFLSLQHLVGEMEITHIAVLKAFQGQGLAKKLLEKIRDVQLPIFLEVRESNLVAQTLYQHFGFVEIAKRKNYYHNPLETALIMKRDLKNDR</sequence>
<dbReference type="InterPro" id="IPR016181">
    <property type="entry name" value="Acyl_CoA_acyltransferase"/>
</dbReference>
<dbReference type="InterPro" id="IPR006464">
    <property type="entry name" value="AcTrfase_RimI/Ard1"/>
</dbReference>
<evidence type="ECO:0000313" key="7">
    <source>
        <dbReference type="EMBL" id="WMB27784.1"/>
    </source>
</evidence>
<comment type="similarity">
    <text evidence="1 5">Belongs to the acetyltransferase family. RimI subfamily.</text>
</comment>
<dbReference type="EC" id="2.3.1.266" evidence="5"/>
<comment type="subcellular location">
    <subcellularLocation>
        <location evidence="5">Cytoplasm</location>
    </subcellularLocation>
</comment>
<dbReference type="GO" id="GO:0008999">
    <property type="term" value="F:protein-N-terminal-alanine acetyltransferase activity"/>
    <property type="evidence" value="ECO:0007669"/>
    <property type="project" value="UniProtKB-EC"/>
</dbReference>
<comment type="function">
    <text evidence="5">Acetylates the N-terminal alanine of ribosomal protein bS18.</text>
</comment>
<keyword evidence="7" id="KW-0687">Ribonucleoprotein</keyword>
<keyword evidence="3 7" id="KW-0808">Transferase</keyword>
<reference evidence="8" key="1">
    <citation type="submission" date="2022-10" db="EMBL/GenBank/DDBJ databases">
        <title>Streptococcus didelphis as causative of fatal infections in opossums (Didelphis albiventris).</title>
        <authorList>
            <person name="Breyer G.M."/>
            <person name="Da Silva M.E.R.J."/>
            <person name="Siqueira F.M."/>
        </authorList>
    </citation>
    <scope>NUCLEOTIDE SEQUENCE [LARGE SCALE GENOMIC DNA]</scope>
    <source>
        <strain evidence="8">LBVP101/21</strain>
    </source>
</reference>
<protein>
    <recommendedName>
        <fullName evidence="5">[Ribosomal protein bS18]-alanine N-acetyltransferase</fullName>
        <ecNumber evidence="5">2.3.1.266</ecNumber>
    </recommendedName>
</protein>
<evidence type="ECO:0000256" key="2">
    <source>
        <dbReference type="ARBA" id="ARBA00022490"/>
    </source>
</evidence>
<dbReference type="RefSeq" id="WP_018366284.1">
    <property type="nucleotide sequence ID" value="NZ_CP104407.1"/>
</dbReference>
<evidence type="ECO:0000256" key="3">
    <source>
        <dbReference type="ARBA" id="ARBA00022679"/>
    </source>
</evidence>
<comment type="catalytic activity">
    <reaction evidence="5">
        <text>N-terminal L-alanyl-[ribosomal protein bS18] + acetyl-CoA = N-terminal N(alpha)-acetyl-L-alanyl-[ribosomal protein bS18] + CoA + H(+)</text>
        <dbReference type="Rhea" id="RHEA:43756"/>
        <dbReference type="Rhea" id="RHEA-COMP:10676"/>
        <dbReference type="Rhea" id="RHEA-COMP:10677"/>
        <dbReference type="ChEBI" id="CHEBI:15378"/>
        <dbReference type="ChEBI" id="CHEBI:57287"/>
        <dbReference type="ChEBI" id="CHEBI:57288"/>
        <dbReference type="ChEBI" id="CHEBI:64718"/>
        <dbReference type="ChEBI" id="CHEBI:83683"/>
        <dbReference type="EC" id="2.3.1.266"/>
    </reaction>
</comment>
<evidence type="ECO:0000313" key="8">
    <source>
        <dbReference type="Proteomes" id="UP001238096"/>
    </source>
</evidence>
<keyword evidence="8" id="KW-1185">Reference proteome</keyword>
<dbReference type="InterPro" id="IPR000182">
    <property type="entry name" value="GNAT_dom"/>
</dbReference>
<dbReference type="GO" id="GO:0005840">
    <property type="term" value="C:ribosome"/>
    <property type="evidence" value="ECO:0007669"/>
    <property type="project" value="UniProtKB-KW"/>
</dbReference>
<accession>A0ABY9LG11</accession>
<dbReference type="CDD" id="cd04301">
    <property type="entry name" value="NAT_SF"/>
    <property type="match status" value="1"/>
</dbReference>
<keyword evidence="2 5" id="KW-0963">Cytoplasm</keyword>
<dbReference type="InterPro" id="IPR050680">
    <property type="entry name" value="YpeA/RimI_acetyltransf"/>
</dbReference>
<evidence type="ECO:0000259" key="6">
    <source>
        <dbReference type="PROSITE" id="PS51186"/>
    </source>
</evidence>
<dbReference type="SUPFAM" id="SSF55729">
    <property type="entry name" value="Acyl-CoA N-acyltransferases (Nat)"/>
    <property type="match status" value="1"/>
</dbReference>
<keyword evidence="4 7" id="KW-0012">Acyltransferase</keyword>
<evidence type="ECO:0000256" key="1">
    <source>
        <dbReference type="ARBA" id="ARBA00005395"/>
    </source>
</evidence>